<dbReference type="PROSITE" id="PS50949">
    <property type="entry name" value="HTH_GNTR"/>
    <property type="match status" value="1"/>
</dbReference>
<dbReference type="SMART" id="SM00345">
    <property type="entry name" value="HTH_GNTR"/>
    <property type="match status" value="1"/>
</dbReference>
<dbReference type="RefSeq" id="WP_269286576.1">
    <property type="nucleotide sequence ID" value="NZ_JAPVOI010000006.1"/>
</dbReference>
<dbReference type="PANTHER" id="PTHR43537:SF39">
    <property type="entry name" value="HTH-TYPE TRANSCRIPTIONAL REGULATOR MCBR"/>
    <property type="match status" value="1"/>
</dbReference>
<dbReference type="Gene3D" id="1.10.10.10">
    <property type="entry name" value="Winged helix-like DNA-binding domain superfamily/Winged helix DNA-binding domain"/>
    <property type="match status" value="1"/>
</dbReference>
<dbReference type="PANTHER" id="PTHR43537">
    <property type="entry name" value="TRANSCRIPTIONAL REGULATOR, GNTR FAMILY"/>
    <property type="match status" value="1"/>
</dbReference>
<keyword evidence="2" id="KW-0238">DNA-binding</keyword>
<dbReference type="SMART" id="SM00895">
    <property type="entry name" value="FCD"/>
    <property type="match status" value="1"/>
</dbReference>
<evidence type="ECO:0000256" key="1">
    <source>
        <dbReference type="ARBA" id="ARBA00023015"/>
    </source>
</evidence>
<dbReference type="InterPro" id="IPR011711">
    <property type="entry name" value="GntR_C"/>
</dbReference>
<keyword evidence="6" id="KW-1185">Reference proteome</keyword>
<keyword evidence="1" id="KW-0805">Transcription regulation</keyword>
<evidence type="ECO:0000256" key="3">
    <source>
        <dbReference type="ARBA" id="ARBA00023163"/>
    </source>
</evidence>
<accession>A0ABT4KT88</accession>
<proteinExistence type="predicted"/>
<dbReference type="SUPFAM" id="SSF48008">
    <property type="entry name" value="GntR ligand-binding domain-like"/>
    <property type="match status" value="1"/>
</dbReference>
<protein>
    <submittedName>
        <fullName evidence="5">GntR family transcriptional regulator</fullName>
    </submittedName>
</protein>
<organism evidence="5 6">
    <name type="scientific">Sinorhizobium psoraleae</name>
    <dbReference type="NCBI Taxonomy" id="520838"/>
    <lineage>
        <taxon>Bacteria</taxon>
        <taxon>Pseudomonadati</taxon>
        <taxon>Pseudomonadota</taxon>
        <taxon>Alphaproteobacteria</taxon>
        <taxon>Hyphomicrobiales</taxon>
        <taxon>Rhizobiaceae</taxon>
        <taxon>Sinorhizobium/Ensifer group</taxon>
        <taxon>Sinorhizobium</taxon>
    </lineage>
</organism>
<dbReference type="InterPro" id="IPR008920">
    <property type="entry name" value="TF_FadR/GntR_C"/>
</dbReference>
<reference evidence="5" key="1">
    <citation type="submission" date="2022-10" db="EMBL/GenBank/DDBJ databases">
        <title>Whole genome sequencing of three plant growth promoting bacteria isolated from Vachellia tortilis subsp. raddiana in Morocco.</title>
        <authorList>
            <person name="Hnini M."/>
            <person name="Zouagui R."/>
            <person name="Zouagui H."/>
            <person name="Chemao Elfihri M.-W."/>
            <person name="Ibrahimi A."/>
            <person name="Sbabou L."/>
            <person name="Aurag J."/>
        </authorList>
    </citation>
    <scope>NUCLEOTIDE SEQUENCE</scope>
    <source>
        <strain evidence="5">LMR678</strain>
    </source>
</reference>
<dbReference type="Pfam" id="PF00392">
    <property type="entry name" value="GntR"/>
    <property type="match status" value="1"/>
</dbReference>
<dbReference type="SUPFAM" id="SSF46785">
    <property type="entry name" value="Winged helix' DNA-binding domain"/>
    <property type="match status" value="1"/>
</dbReference>
<gene>
    <name evidence="5" type="ORF">O3W52_32905</name>
</gene>
<dbReference type="InterPro" id="IPR036390">
    <property type="entry name" value="WH_DNA-bd_sf"/>
</dbReference>
<feature type="domain" description="HTH gntR-type" evidence="4">
    <location>
        <begin position="10"/>
        <end position="77"/>
    </location>
</feature>
<dbReference type="Proteomes" id="UP001079430">
    <property type="component" value="Unassembled WGS sequence"/>
</dbReference>
<dbReference type="Gene3D" id="1.20.120.530">
    <property type="entry name" value="GntR ligand-binding domain-like"/>
    <property type="match status" value="1"/>
</dbReference>
<dbReference type="Pfam" id="PF07729">
    <property type="entry name" value="FCD"/>
    <property type="match status" value="1"/>
</dbReference>
<evidence type="ECO:0000313" key="5">
    <source>
        <dbReference type="EMBL" id="MCZ4094501.1"/>
    </source>
</evidence>
<dbReference type="InterPro" id="IPR036388">
    <property type="entry name" value="WH-like_DNA-bd_sf"/>
</dbReference>
<keyword evidence="3" id="KW-0804">Transcription</keyword>
<name>A0ABT4KT88_9HYPH</name>
<evidence type="ECO:0000256" key="2">
    <source>
        <dbReference type="ARBA" id="ARBA00023125"/>
    </source>
</evidence>
<evidence type="ECO:0000259" key="4">
    <source>
        <dbReference type="PROSITE" id="PS50949"/>
    </source>
</evidence>
<dbReference type="EMBL" id="JAPVOI010000006">
    <property type="protein sequence ID" value="MCZ4094501.1"/>
    <property type="molecule type" value="Genomic_DNA"/>
</dbReference>
<dbReference type="InterPro" id="IPR000524">
    <property type="entry name" value="Tscrpt_reg_HTH_GntR"/>
</dbReference>
<comment type="caution">
    <text evidence="5">The sequence shown here is derived from an EMBL/GenBank/DDBJ whole genome shotgun (WGS) entry which is preliminary data.</text>
</comment>
<evidence type="ECO:0000313" key="6">
    <source>
        <dbReference type="Proteomes" id="UP001079430"/>
    </source>
</evidence>
<sequence length="218" mass="24242">MDELQVLNHANLSDTVYATLCDALIKGRFNPGDRLKIRDLAEQLGTSVTPVRDAILRLSHDDALVFQTARNIQIPHMTKARYLEIRAIRLRLEALAAETAASVASQKDIQELRRILDANEKALAEGDRLAGAELNQAFHFQLATIAKLPTLHSILRRLWLQMGPLIADVYLAGGRDMIDYHYAVLEALEHHRPKDAAEAIMSDILNGGKVLLDKVQGP</sequence>